<dbReference type="InterPro" id="IPR036236">
    <property type="entry name" value="Znf_C2H2_sf"/>
</dbReference>
<evidence type="ECO:0000313" key="9">
    <source>
        <dbReference type="Proteomes" id="UP001600888"/>
    </source>
</evidence>
<dbReference type="SMART" id="SM00355">
    <property type="entry name" value="ZnF_C2H2"/>
    <property type="match status" value="3"/>
</dbReference>
<feature type="domain" description="C2H2-type" evidence="7">
    <location>
        <begin position="45"/>
        <end position="72"/>
    </location>
</feature>
<sequence length="788" mass="86957">MNPSFAPTSEPQWGLVGHRDDPGNISAHSLTASPVRDMEGIDGPRVCQQCGKQYPRLCDLNKHLKAHTRPFKCPVEACKYHLLGWPTEKELDRHRNDKHSTEPRTYSCLYPPCTYTSKRESNCKQHMEKTHGWEYVRSRLGHKDEVTSQYPVLNSDTSNQVIHPGSSLTIRTVPGLTVSPSPSVPQNSPASTPYDGPIPHGTDVYIPWNSPVTRLRNNENFLEQFSQTYTTGLQGDDEWLKIPVDPQLYTSAPRDGHSTGKALTPEAASHRENSLKHLPDVLTPQASPMVKTQVLTPLSEPSPFLTQCPWATREGVAPHDVKSDPGSGFPASRGLRSGNPGQAKRPGKRSVRFSRESDGSDDEAEPPNKRNKAPDGKADQPGDPKMICPFRAEHPEIYDLARDQKYLSCHTEHDNISTVVRHLSRPAHCLDVVSGRKSVSSFGLGNNPHGHPAAGLCRRCWRTFSDPEAFENHFNADCEIASRSKREKYGILQSTFCQIDPRLATVPAERSVSNDSDIDQVSDAEGESDEDIPRNTSRSQAYFRGDDVVSRSEHNALMARVSALERMFQPAMPQATPRTMPNQHETMSQALMSSSATTGYPQAQAMGHYTFDGGPQRHTAQGRGVSGEPRALMGGAHRRPVDYRDQAGFNLDTDSVMADYQPSVSRRSDSMSTVHRTSPVTTTHQHYVSLDGQPRPAASDSAYGTASNAGPTQTNGAANMTTQPEAQMGGGRGEDDYGQEGISQASSNTRLFNQFMQADEQREVVMGRASFFNPETDDLSRFLNMDSQ</sequence>
<dbReference type="PANTHER" id="PTHR19818">
    <property type="entry name" value="ZINC FINGER PROTEIN ZIC AND GLI"/>
    <property type="match status" value="1"/>
</dbReference>
<keyword evidence="3 5" id="KW-0863">Zinc-finger</keyword>
<evidence type="ECO:0000256" key="1">
    <source>
        <dbReference type="ARBA" id="ARBA00022723"/>
    </source>
</evidence>
<gene>
    <name evidence="8" type="ORF">FJTKL_02875</name>
</gene>
<proteinExistence type="predicted"/>
<name>A0ABR4F2W4_9PEZI</name>
<evidence type="ECO:0000313" key="8">
    <source>
        <dbReference type="EMBL" id="KAL2289036.1"/>
    </source>
</evidence>
<feature type="compositionally biased region" description="Polar residues" evidence="6">
    <location>
        <begin position="663"/>
        <end position="686"/>
    </location>
</feature>
<evidence type="ECO:0000259" key="7">
    <source>
        <dbReference type="PROSITE" id="PS50157"/>
    </source>
</evidence>
<keyword evidence="9" id="KW-1185">Reference proteome</keyword>
<evidence type="ECO:0000256" key="3">
    <source>
        <dbReference type="ARBA" id="ARBA00022771"/>
    </source>
</evidence>
<evidence type="ECO:0000256" key="4">
    <source>
        <dbReference type="ARBA" id="ARBA00022833"/>
    </source>
</evidence>
<feature type="region of interest" description="Disordered" evidence="6">
    <location>
        <begin position="663"/>
        <end position="741"/>
    </location>
</feature>
<dbReference type="InterPro" id="IPR013087">
    <property type="entry name" value="Znf_C2H2_type"/>
</dbReference>
<feature type="compositionally biased region" description="Polar residues" evidence="6">
    <location>
        <begin position="1"/>
        <end position="11"/>
    </location>
</feature>
<dbReference type="EMBL" id="JBAWTH010000014">
    <property type="protein sequence ID" value="KAL2289036.1"/>
    <property type="molecule type" value="Genomic_DNA"/>
</dbReference>
<feature type="region of interest" description="Disordered" evidence="6">
    <location>
        <begin position="1"/>
        <end position="26"/>
    </location>
</feature>
<feature type="region of interest" description="Disordered" evidence="6">
    <location>
        <begin position="316"/>
        <end position="388"/>
    </location>
</feature>
<keyword evidence="4" id="KW-0862">Zinc</keyword>
<dbReference type="InterPro" id="IPR050329">
    <property type="entry name" value="GLI_C2H2-zinc-finger"/>
</dbReference>
<feature type="compositionally biased region" description="Acidic residues" evidence="6">
    <location>
        <begin position="516"/>
        <end position="530"/>
    </location>
</feature>
<dbReference type="PANTHER" id="PTHR19818:SF159">
    <property type="entry name" value="C2H2-TYPE DOMAIN-CONTAINING PROTEIN"/>
    <property type="match status" value="1"/>
</dbReference>
<protein>
    <recommendedName>
        <fullName evidence="7">C2H2-type domain-containing protein</fullName>
    </recommendedName>
</protein>
<feature type="compositionally biased region" description="Basic and acidic residues" evidence="6">
    <location>
        <begin position="366"/>
        <end position="382"/>
    </location>
</feature>
<evidence type="ECO:0000256" key="5">
    <source>
        <dbReference type="PROSITE-ProRule" id="PRU00042"/>
    </source>
</evidence>
<dbReference type="SUPFAM" id="SSF57667">
    <property type="entry name" value="beta-beta-alpha zinc fingers"/>
    <property type="match status" value="1"/>
</dbReference>
<reference evidence="8 9" key="1">
    <citation type="submission" date="2024-03" db="EMBL/GenBank/DDBJ databases">
        <title>A high-quality draft genome sequence of Diaporthe vaccinii, a causative agent of upright dieback and viscid rot disease in cranberry plants.</title>
        <authorList>
            <person name="Sarrasin M."/>
            <person name="Lang B.F."/>
            <person name="Burger G."/>
        </authorList>
    </citation>
    <scope>NUCLEOTIDE SEQUENCE [LARGE SCALE GENOMIC DNA]</scope>
    <source>
        <strain evidence="8 9">IS7</strain>
    </source>
</reference>
<accession>A0ABR4F2W4</accession>
<keyword evidence="2" id="KW-0677">Repeat</keyword>
<feature type="region of interest" description="Disordered" evidence="6">
    <location>
        <begin position="508"/>
        <end position="546"/>
    </location>
</feature>
<evidence type="ECO:0000256" key="2">
    <source>
        <dbReference type="ARBA" id="ARBA00022737"/>
    </source>
</evidence>
<dbReference type="PROSITE" id="PS00028">
    <property type="entry name" value="ZINC_FINGER_C2H2_1"/>
    <property type="match status" value="1"/>
</dbReference>
<dbReference type="Proteomes" id="UP001600888">
    <property type="component" value="Unassembled WGS sequence"/>
</dbReference>
<feature type="region of interest" description="Disordered" evidence="6">
    <location>
        <begin position="251"/>
        <end position="271"/>
    </location>
</feature>
<dbReference type="PROSITE" id="PS50157">
    <property type="entry name" value="ZINC_FINGER_C2H2_2"/>
    <property type="match status" value="1"/>
</dbReference>
<evidence type="ECO:0000256" key="6">
    <source>
        <dbReference type="SAM" id="MobiDB-lite"/>
    </source>
</evidence>
<organism evidence="8 9">
    <name type="scientific">Diaporthe vaccinii</name>
    <dbReference type="NCBI Taxonomy" id="105482"/>
    <lineage>
        <taxon>Eukaryota</taxon>
        <taxon>Fungi</taxon>
        <taxon>Dikarya</taxon>
        <taxon>Ascomycota</taxon>
        <taxon>Pezizomycotina</taxon>
        <taxon>Sordariomycetes</taxon>
        <taxon>Sordariomycetidae</taxon>
        <taxon>Diaporthales</taxon>
        <taxon>Diaporthaceae</taxon>
        <taxon>Diaporthe</taxon>
        <taxon>Diaporthe eres species complex</taxon>
    </lineage>
</organism>
<comment type="caution">
    <text evidence="8">The sequence shown here is derived from an EMBL/GenBank/DDBJ whole genome shotgun (WGS) entry which is preliminary data.</text>
</comment>
<dbReference type="Gene3D" id="3.30.160.60">
    <property type="entry name" value="Classic Zinc Finger"/>
    <property type="match status" value="1"/>
</dbReference>
<feature type="compositionally biased region" description="Polar residues" evidence="6">
    <location>
        <begin position="702"/>
        <end position="725"/>
    </location>
</feature>
<keyword evidence="1" id="KW-0479">Metal-binding</keyword>